<comment type="subcellular location">
    <subcellularLocation>
        <location evidence="1">Nucleus</location>
    </subcellularLocation>
</comment>
<feature type="compositionally biased region" description="Polar residues" evidence="4">
    <location>
        <begin position="195"/>
        <end position="210"/>
    </location>
</feature>
<evidence type="ECO:0000256" key="4">
    <source>
        <dbReference type="SAM" id="MobiDB-lite"/>
    </source>
</evidence>
<dbReference type="OrthoDB" id="5627at2759"/>
<dbReference type="AlphaFoldDB" id="A0A3N4M8V1"/>
<feature type="compositionally biased region" description="Basic and acidic residues" evidence="4">
    <location>
        <begin position="312"/>
        <end position="325"/>
    </location>
</feature>
<feature type="compositionally biased region" description="Low complexity" evidence="4">
    <location>
        <begin position="252"/>
        <end position="264"/>
    </location>
</feature>
<keyword evidence="6" id="KW-1185">Reference proteome</keyword>
<sequence length="390" mass="42683">MAEPTAVELDSTPIPTQTLFRPNKKRNYIRRARATSISPDPPIIAVSKDTINTSTTYIPCTTTTAPTTTTSLPPIQCTSDSESSAHLNLASILALRKKQSRLKRGLDIAELVPKVSSTDPASGTPYPEDEEARDTAEQELAAVVNRFTHQTGQVLDVDKHMVAYIESQMEKRRLASTTTATTTDLSTATNLLASPSTGHPSTTINNSAFWQPTRPIDRGATLGKLHEVDLGEENKLKNIHRTAEATRRLEDTTPTTTDDPQSSSKSRKRRRRNSQDIQRDKLVEEVLKESKLDLYDDAPSPSPHPSDEEGAADDRIAEKFRREFLDALMSRRRRRGNYQKAKKKDDAKKPRGPKLGGSRSARAAMRESQLAQGSGGGGGVGSGSGSGVRR</sequence>
<name>A0A3N4M8V1_9PEZI</name>
<evidence type="ECO:0000313" key="6">
    <source>
        <dbReference type="Proteomes" id="UP000267821"/>
    </source>
</evidence>
<dbReference type="GO" id="GO:0000398">
    <property type="term" value="P:mRNA splicing, via spliceosome"/>
    <property type="evidence" value="ECO:0007669"/>
    <property type="project" value="TreeGrafter"/>
</dbReference>
<comment type="similarity">
    <text evidence="2">Belongs to the TLS1 family.</text>
</comment>
<feature type="compositionally biased region" description="Basic residues" evidence="4">
    <location>
        <begin position="330"/>
        <end position="342"/>
    </location>
</feature>
<evidence type="ECO:0000256" key="1">
    <source>
        <dbReference type="ARBA" id="ARBA00004123"/>
    </source>
</evidence>
<dbReference type="PANTHER" id="PTHR13486">
    <property type="entry name" value="TELOMERE LENGTH AND SILENCING PROTEIN 1 TLS1 FAMILY MEMBER"/>
    <property type="match status" value="1"/>
</dbReference>
<protein>
    <recommendedName>
        <fullName evidence="7">Hepatocellular carcinoma-associated antigen 59-domain-containing protein</fullName>
    </recommendedName>
</protein>
<feature type="compositionally biased region" description="Basic and acidic residues" evidence="4">
    <location>
        <begin position="273"/>
        <end position="294"/>
    </location>
</feature>
<gene>
    <name evidence="5" type="ORF">L211DRAFT_776445</name>
</gene>
<feature type="region of interest" description="Disordered" evidence="4">
    <location>
        <begin position="115"/>
        <end position="136"/>
    </location>
</feature>
<keyword evidence="3" id="KW-0539">Nucleus</keyword>
<reference evidence="5 6" key="1">
    <citation type="journal article" date="2018" name="Nat. Ecol. Evol.">
        <title>Pezizomycetes genomes reveal the molecular basis of ectomycorrhizal truffle lifestyle.</title>
        <authorList>
            <person name="Murat C."/>
            <person name="Payen T."/>
            <person name="Noel B."/>
            <person name="Kuo A."/>
            <person name="Morin E."/>
            <person name="Chen J."/>
            <person name="Kohler A."/>
            <person name="Krizsan K."/>
            <person name="Balestrini R."/>
            <person name="Da Silva C."/>
            <person name="Montanini B."/>
            <person name="Hainaut M."/>
            <person name="Levati E."/>
            <person name="Barry K.W."/>
            <person name="Belfiori B."/>
            <person name="Cichocki N."/>
            <person name="Clum A."/>
            <person name="Dockter R.B."/>
            <person name="Fauchery L."/>
            <person name="Guy J."/>
            <person name="Iotti M."/>
            <person name="Le Tacon F."/>
            <person name="Lindquist E.A."/>
            <person name="Lipzen A."/>
            <person name="Malagnac F."/>
            <person name="Mello A."/>
            <person name="Molinier V."/>
            <person name="Miyauchi S."/>
            <person name="Poulain J."/>
            <person name="Riccioni C."/>
            <person name="Rubini A."/>
            <person name="Sitrit Y."/>
            <person name="Splivallo R."/>
            <person name="Traeger S."/>
            <person name="Wang M."/>
            <person name="Zifcakova L."/>
            <person name="Wipf D."/>
            <person name="Zambonelli A."/>
            <person name="Paolocci F."/>
            <person name="Nowrousian M."/>
            <person name="Ottonello S."/>
            <person name="Baldrian P."/>
            <person name="Spatafora J.W."/>
            <person name="Henrissat B."/>
            <person name="Nagy L.G."/>
            <person name="Aury J.M."/>
            <person name="Wincker P."/>
            <person name="Grigoriev I.V."/>
            <person name="Bonfante P."/>
            <person name="Martin F.M."/>
        </authorList>
    </citation>
    <scope>NUCLEOTIDE SEQUENCE [LARGE SCALE GENOMIC DNA]</scope>
    <source>
        <strain evidence="5 6">ATCC MYA-4762</strain>
    </source>
</reference>
<feature type="compositionally biased region" description="Basic and acidic residues" evidence="4">
    <location>
        <begin position="236"/>
        <end position="251"/>
    </location>
</feature>
<evidence type="ECO:0008006" key="7">
    <source>
        <dbReference type="Google" id="ProtNLM"/>
    </source>
</evidence>
<accession>A0A3N4M8V1</accession>
<dbReference type="InterPro" id="IPR010756">
    <property type="entry name" value="Tls1-like"/>
</dbReference>
<dbReference type="GO" id="GO:0005681">
    <property type="term" value="C:spliceosomal complex"/>
    <property type="evidence" value="ECO:0007669"/>
    <property type="project" value="TreeGrafter"/>
</dbReference>
<evidence type="ECO:0000256" key="3">
    <source>
        <dbReference type="ARBA" id="ARBA00023242"/>
    </source>
</evidence>
<dbReference type="Proteomes" id="UP000267821">
    <property type="component" value="Unassembled WGS sequence"/>
</dbReference>
<feature type="region of interest" description="Disordered" evidence="4">
    <location>
        <begin position="192"/>
        <end position="212"/>
    </location>
</feature>
<dbReference type="InParanoid" id="A0A3N4M8V1"/>
<evidence type="ECO:0000256" key="2">
    <source>
        <dbReference type="ARBA" id="ARBA00007643"/>
    </source>
</evidence>
<feature type="compositionally biased region" description="Gly residues" evidence="4">
    <location>
        <begin position="373"/>
        <end position="390"/>
    </location>
</feature>
<evidence type="ECO:0000313" key="5">
    <source>
        <dbReference type="EMBL" id="RPB29112.1"/>
    </source>
</evidence>
<dbReference type="Pfam" id="PF07052">
    <property type="entry name" value="Hep_59"/>
    <property type="match status" value="1"/>
</dbReference>
<dbReference type="EMBL" id="ML121528">
    <property type="protein sequence ID" value="RPB29112.1"/>
    <property type="molecule type" value="Genomic_DNA"/>
</dbReference>
<feature type="region of interest" description="Disordered" evidence="4">
    <location>
        <begin position="236"/>
        <end position="390"/>
    </location>
</feature>
<proteinExistence type="inferred from homology"/>
<dbReference type="PANTHER" id="PTHR13486:SF2">
    <property type="entry name" value="SPLICING FACTOR C9ORF78"/>
    <property type="match status" value="1"/>
</dbReference>
<organism evidence="5 6">
    <name type="scientific">Terfezia boudieri ATCC MYA-4762</name>
    <dbReference type="NCBI Taxonomy" id="1051890"/>
    <lineage>
        <taxon>Eukaryota</taxon>
        <taxon>Fungi</taxon>
        <taxon>Dikarya</taxon>
        <taxon>Ascomycota</taxon>
        <taxon>Pezizomycotina</taxon>
        <taxon>Pezizomycetes</taxon>
        <taxon>Pezizales</taxon>
        <taxon>Pezizaceae</taxon>
        <taxon>Terfezia</taxon>
    </lineage>
</organism>